<feature type="domain" description="Nucleotidyl transferase" evidence="9">
    <location>
        <begin position="7"/>
        <end position="297"/>
    </location>
</feature>
<evidence type="ECO:0000256" key="5">
    <source>
        <dbReference type="ARBA" id="ARBA00022741"/>
    </source>
</evidence>
<dbReference type="InterPro" id="IPR001538">
    <property type="entry name" value="Man6P_isomerase-2_C"/>
</dbReference>
<evidence type="ECO:0000259" key="9">
    <source>
        <dbReference type="Pfam" id="PF00483"/>
    </source>
</evidence>
<dbReference type="InterPro" id="IPR006375">
    <property type="entry name" value="Man1P_GuaTrfase/Man6P_Isoase"/>
</dbReference>
<dbReference type="EC" id="2.7.7.13" evidence="2"/>
<reference evidence="12 13" key="1">
    <citation type="submission" date="2020-08" db="EMBL/GenBank/DDBJ databases">
        <title>Genome sequence of Diaphorobacter aerolatus KACC 16536T.</title>
        <authorList>
            <person name="Hyun D.-W."/>
            <person name="Bae J.-W."/>
        </authorList>
    </citation>
    <scope>NUCLEOTIDE SEQUENCE [LARGE SCALE GENOMIC DNA]</scope>
    <source>
        <strain evidence="12 13">KACC 16536</strain>
    </source>
</reference>
<dbReference type="InterPro" id="IPR054566">
    <property type="entry name" value="ManC/GMP-like_b-helix"/>
</dbReference>
<keyword evidence="13" id="KW-1185">Reference proteome</keyword>
<evidence type="ECO:0000256" key="8">
    <source>
        <dbReference type="RuleBase" id="RU004190"/>
    </source>
</evidence>
<dbReference type="CDD" id="cd02213">
    <property type="entry name" value="cupin_PMI_typeII_C"/>
    <property type="match status" value="1"/>
</dbReference>
<evidence type="ECO:0000256" key="6">
    <source>
        <dbReference type="ARBA" id="ARBA00023134"/>
    </source>
</evidence>
<dbReference type="Pfam" id="PF00483">
    <property type="entry name" value="NTP_transferase"/>
    <property type="match status" value="1"/>
</dbReference>
<dbReference type="Gene3D" id="2.60.120.10">
    <property type="entry name" value="Jelly Rolls"/>
    <property type="match status" value="1"/>
</dbReference>
<evidence type="ECO:0000313" key="12">
    <source>
        <dbReference type="EMBL" id="QNP49876.1"/>
    </source>
</evidence>
<evidence type="ECO:0000256" key="4">
    <source>
        <dbReference type="ARBA" id="ARBA00022695"/>
    </source>
</evidence>
<dbReference type="InterPro" id="IPR029044">
    <property type="entry name" value="Nucleotide-diphossugar_trans"/>
</dbReference>
<keyword evidence="12" id="KW-0413">Isomerase</keyword>
<keyword evidence="4 12" id="KW-0548">Nucleotidyltransferase</keyword>
<evidence type="ECO:0000313" key="13">
    <source>
        <dbReference type="Proteomes" id="UP000516028"/>
    </source>
</evidence>
<dbReference type="Pfam" id="PF01050">
    <property type="entry name" value="MannoseP_isomer"/>
    <property type="match status" value="1"/>
</dbReference>
<dbReference type="PANTHER" id="PTHR46390">
    <property type="entry name" value="MANNOSE-1-PHOSPHATE GUANYLYLTRANSFERASE"/>
    <property type="match status" value="1"/>
</dbReference>
<dbReference type="GO" id="GO:0016853">
    <property type="term" value="F:isomerase activity"/>
    <property type="evidence" value="ECO:0007669"/>
    <property type="project" value="UniProtKB-KW"/>
</dbReference>
<organism evidence="12 13">
    <name type="scientific">Diaphorobacter aerolatus</name>
    <dbReference type="NCBI Taxonomy" id="1288495"/>
    <lineage>
        <taxon>Bacteria</taxon>
        <taxon>Pseudomonadati</taxon>
        <taxon>Pseudomonadota</taxon>
        <taxon>Betaproteobacteria</taxon>
        <taxon>Burkholderiales</taxon>
        <taxon>Comamonadaceae</taxon>
        <taxon>Diaphorobacter</taxon>
    </lineage>
</organism>
<dbReference type="Gene3D" id="3.90.550.10">
    <property type="entry name" value="Spore Coat Polysaccharide Biosynthesis Protein SpsA, Chain A"/>
    <property type="match status" value="1"/>
</dbReference>
<evidence type="ECO:0000259" key="11">
    <source>
        <dbReference type="Pfam" id="PF22640"/>
    </source>
</evidence>
<dbReference type="RefSeq" id="WP_187725416.1">
    <property type="nucleotide sequence ID" value="NZ_CP060783.1"/>
</dbReference>
<comment type="similarity">
    <text evidence="1 8">Belongs to the mannose-6-phosphate isomerase type 2 family.</text>
</comment>
<feature type="domain" description="Mannose-6-phosphate isomerase type II C-terminal" evidence="10">
    <location>
        <begin position="363"/>
        <end position="477"/>
    </location>
</feature>
<keyword evidence="3 12" id="KW-0808">Transferase</keyword>
<keyword evidence="6" id="KW-0342">GTP-binding</keyword>
<dbReference type="FunFam" id="3.90.550.10:FF:000046">
    <property type="entry name" value="Mannose-1-phosphate guanylyltransferase (GDP)"/>
    <property type="match status" value="1"/>
</dbReference>
<dbReference type="GO" id="GO:0009298">
    <property type="term" value="P:GDP-mannose biosynthetic process"/>
    <property type="evidence" value="ECO:0007669"/>
    <property type="project" value="TreeGrafter"/>
</dbReference>
<dbReference type="Proteomes" id="UP000516028">
    <property type="component" value="Chromosome"/>
</dbReference>
<evidence type="ECO:0000256" key="7">
    <source>
        <dbReference type="ARBA" id="ARBA00047343"/>
    </source>
</evidence>
<dbReference type="EMBL" id="CP060783">
    <property type="protein sequence ID" value="QNP49876.1"/>
    <property type="molecule type" value="Genomic_DNA"/>
</dbReference>
<dbReference type="CDD" id="cd02509">
    <property type="entry name" value="GDP-M1P_Guanylyltransferase"/>
    <property type="match status" value="1"/>
</dbReference>
<protein>
    <recommendedName>
        <fullName evidence="2">mannose-1-phosphate guanylyltransferase</fullName>
        <ecNumber evidence="2">2.7.7.13</ecNumber>
    </recommendedName>
</protein>
<dbReference type="Pfam" id="PF22640">
    <property type="entry name" value="ManC_GMP_beta-helix"/>
    <property type="match status" value="1"/>
</dbReference>
<sequence>MTDQLLPVILCGGSGTRLWPLSRETYPKQFHALAGTASMLQDTATRLVGISSEVELAAPLLVCNFEHRFLVATQLQQSNIDNARILLEPSGRNTAPALTIAALQAQADGQDPVMLAMPADHVIADKPAFHSAVQSAFRVASAGHLVTFGIVADRPETGYGYIQHGTDEDNGTFEVQSFVEKPDLDHAKAYLAAGNYLWNSGLFVVRSSVWLKAMKQFRPDILAACEQSMTNAQRDADFVRPEANAFQQSPSDSIDYAVMERLSKAPELGISARVIPLKAGWSDVGAWDALWSVRDHDRDGNAIIGNAVQHGCTNSLFLSSSRLVAGVGLDHIAVVETPDAILVADLRRTQEVKQIVAHLQKHGKDLAHSHRKVHRPWGWYDSIDYGDRFQVKRIVVNPGASLSLQMHHHRAEHWVVVRGTAEVTNGDKLQLLGENESTFIPLGHMHRLRNPGKMPLEIVEVQSGSYLGEDDIVRFEDTYGRVAETTGS</sequence>
<dbReference type="FunFam" id="2.60.120.10:FF:000032">
    <property type="entry name" value="Mannose-1-phosphate guanylyltransferase/mannose-6-phosphate isomerase"/>
    <property type="match status" value="1"/>
</dbReference>
<dbReference type="InterPro" id="IPR049577">
    <property type="entry name" value="GMPP_N"/>
</dbReference>
<dbReference type="GO" id="GO:0005525">
    <property type="term" value="F:GTP binding"/>
    <property type="evidence" value="ECO:0007669"/>
    <property type="project" value="UniProtKB-KW"/>
</dbReference>
<dbReference type="SUPFAM" id="SSF51182">
    <property type="entry name" value="RmlC-like cupins"/>
    <property type="match status" value="1"/>
</dbReference>
<dbReference type="AlphaFoldDB" id="A0A7H0GNL0"/>
<dbReference type="SUPFAM" id="SSF53448">
    <property type="entry name" value="Nucleotide-diphospho-sugar transferases"/>
    <property type="match status" value="1"/>
</dbReference>
<gene>
    <name evidence="12" type="ORF">H9K75_08335</name>
</gene>
<name>A0A7H0GNL0_9BURK</name>
<dbReference type="InterPro" id="IPR014710">
    <property type="entry name" value="RmlC-like_jellyroll"/>
</dbReference>
<dbReference type="GO" id="GO:0004475">
    <property type="term" value="F:mannose-1-phosphate guanylyltransferase (GTP) activity"/>
    <property type="evidence" value="ECO:0007669"/>
    <property type="project" value="UniProtKB-EC"/>
</dbReference>
<evidence type="ECO:0000256" key="1">
    <source>
        <dbReference type="ARBA" id="ARBA00006115"/>
    </source>
</evidence>
<comment type="catalytic activity">
    <reaction evidence="7">
        <text>alpha-D-mannose 1-phosphate + GTP + H(+) = GDP-alpha-D-mannose + diphosphate</text>
        <dbReference type="Rhea" id="RHEA:15229"/>
        <dbReference type="ChEBI" id="CHEBI:15378"/>
        <dbReference type="ChEBI" id="CHEBI:33019"/>
        <dbReference type="ChEBI" id="CHEBI:37565"/>
        <dbReference type="ChEBI" id="CHEBI:57527"/>
        <dbReference type="ChEBI" id="CHEBI:58409"/>
        <dbReference type="EC" id="2.7.7.13"/>
    </reaction>
</comment>
<dbReference type="GO" id="GO:0000271">
    <property type="term" value="P:polysaccharide biosynthetic process"/>
    <property type="evidence" value="ECO:0007669"/>
    <property type="project" value="InterPro"/>
</dbReference>
<dbReference type="PANTHER" id="PTHR46390:SF1">
    <property type="entry name" value="MANNOSE-1-PHOSPHATE GUANYLYLTRANSFERASE"/>
    <property type="match status" value="1"/>
</dbReference>
<dbReference type="InterPro" id="IPR051161">
    <property type="entry name" value="Mannose-6P_isomerase_type2"/>
</dbReference>
<evidence type="ECO:0000259" key="10">
    <source>
        <dbReference type="Pfam" id="PF01050"/>
    </source>
</evidence>
<dbReference type="InterPro" id="IPR011051">
    <property type="entry name" value="RmlC_Cupin_sf"/>
</dbReference>
<keyword evidence="5" id="KW-0547">Nucleotide-binding</keyword>
<dbReference type="NCBIfam" id="TIGR01479">
    <property type="entry name" value="GMP_PMI"/>
    <property type="match status" value="1"/>
</dbReference>
<evidence type="ECO:0000256" key="2">
    <source>
        <dbReference type="ARBA" id="ARBA00012387"/>
    </source>
</evidence>
<dbReference type="KEGG" id="daer:H9K75_08335"/>
<proteinExistence type="inferred from homology"/>
<accession>A0A7H0GNL0</accession>
<feature type="domain" description="MannoseP isomerase/GMP-like beta-helix" evidence="11">
    <location>
        <begin position="306"/>
        <end position="359"/>
    </location>
</feature>
<evidence type="ECO:0000256" key="3">
    <source>
        <dbReference type="ARBA" id="ARBA00022679"/>
    </source>
</evidence>
<dbReference type="InterPro" id="IPR005835">
    <property type="entry name" value="NTP_transferase_dom"/>
</dbReference>